<keyword evidence="3" id="KW-0813">Transport</keyword>
<keyword evidence="8" id="KW-0472">Membrane</keyword>
<dbReference type="PROSITE" id="PS00217">
    <property type="entry name" value="SUGAR_TRANSPORT_2"/>
    <property type="match status" value="1"/>
</dbReference>
<evidence type="ECO:0000256" key="1">
    <source>
        <dbReference type="ARBA" id="ARBA00004651"/>
    </source>
</evidence>
<accession>A0A5E7KAA7</accession>
<evidence type="ECO:0000256" key="6">
    <source>
        <dbReference type="ARBA" id="ARBA00022847"/>
    </source>
</evidence>
<keyword evidence="4" id="KW-1003">Cell membrane</keyword>
<dbReference type="GO" id="GO:0005886">
    <property type="term" value="C:plasma membrane"/>
    <property type="evidence" value="ECO:0007669"/>
    <property type="project" value="UniProtKB-SubCell"/>
</dbReference>
<dbReference type="InterPro" id="IPR051084">
    <property type="entry name" value="H+-coupled_symporters"/>
</dbReference>
<organism evidence="9 10">
    <name type="scientific">Pseudomonas fluorescens</name>
    <dbReference type="NCBI Taxonomy" id="294"/>
    <lineage>
        <taxon>Bacteria</taxon>
        <taxon>Pseudomonadati</taxon>
        <taxon>Pseudomonadota</taxon>
        <taxon>Gammaproteobacteria</taxon>
        <taxon>Pseudomonadales</taxon>
        <taxon>Pseudomonadaceae</taxon>
        <taxon>Pseudomonas</taxon>
    </lineage>
</organism>
<evidence type="ECO:0000256" key="7">
    <source>
        <dbReference type="ARBA" id="ARBA00022989"/>
    </source>
</evidence>
<dbReference type="FunFam" id="1.20.1250.20:FF:000001">
    <property type="entry name" value="Dicarboxylate MFS transporter"/>
    <property type="match status" value="1"/>
</dbReference>
<dbReference type="EMBL" id="CABVHW010000002">
    <property type="protein sequence ID" value="VVN81236.1"/>
    <property type="molecule type" value="Genomic_DNA"/>
</dbReference>
<dbReference type="PANTHER" id="PTHR43528">
    <property type="entry name" value="ALPHA-KETOGLUTARATE PERMEASE"/>
    <property type="match status" value="1"/>
</dbReference>
<evidence type="ECO:0000256" key="2">
    <source>
        <dbReference type="ARBA" id="ARBA00008240"/>
    </source>
</evidence>
<dbReference type="InterPro" id="IPR020846">
    <property type="entry name" value="MFS_dom"/>
</dbReference>
<evidence type="ECO:0000256" key="4">
    <source>
        <dbReference type="ARBA" id="ARBA00022475"/>
    </source>
</evidence>
<gene>
    <name evidence="9" type="primary">proP_2</name>
    <name evidence="9" type="ORF">PS710_01136</name>
</gene>
<keyword evidence="6" id="KW-0769">Symport</keyword>
<protein>
    <submittedName>
        <fullName evidence="9">Proline/betaine transporter</fullName>
    </submittedName>
</protein>
<dbReference type="Pfam" id="PF07690">
    <property type="entry name" value="MFS_1"/>
    <property type="match status" value="1"/>
</dbReference>
<dbReference type="Gene3D" id="1.20.1250.20">
    <property type="entry name" value="MFS general substrate transporter like domains"/>
    <property type="match status" value="1"/>
</dbReference>
<dbReference type="Proteomes" id="UP000381093">
    <property type="component" value="Unassembled WGS sequence"/>
</dbReference>
<comment type="similarity">
    <text evidence="2">Belongs to the major facilitator superfamily. Metabolite:H+ Symporter (MHS) family (TC 2.A.1.6) family.</text>
</comment>
<dbReference type="PANTHER" id="PTHR43528:SF8">
    <property type="entry name" value="BLR0239 PROTEIN"/>
    <property type="match status" value="1"/>
</dbReference>
<dbReference type="RefSeq" id="WP_150763584.1">
    <property type="nucleotide sequence ID" value="NZ_CABVHW010000002.1"/>
</dbReference>
<evidence type="ECO:0000256" key="8">
    <source>
        <dbReference type="ARBA" id="ARBA00023136"/>
    </source>
</evidence>
<keyword evidence="5" id="KW-0812">Transmembrane</keyword>
<dbReference type="GO" id="GO:0015293">
    <property type="term" value="F:symporter activity"/>
    <property type="evidence" value="ECO:0007669"/>
    <property type="project" value="UniProtKB-KW"/>
</dbReference>
<evidence type="ECO:0000313" key="9">
    <source>
        <dbReference type="EMBL" id="VVN81236.1"/>
    </source>
</evidence>
<name>A0A5E7KAA7_PSEFL</name>
<reference evidence="9 10" key="1">
    <citation type="submission" date="2019-09" db="EMBL/GenBank/DDBJ databases">
        <authorList>
            <person name="Chandra G."/>
            <person name="Truman W A."/>
        </authorList>
    </citation>
    <scope>NUCLEOTIDE SEQUENCE [LARGE SCALE GENOMIC DNA]</scope>
    <source>
        <strain evidence="9">PS710</strain>
    </source>
</reference>
<dbReference type="PROSITE" id="PS00216">
    <property type="entry name" value="SUGAR_TRANSPORT_1"/>
    <property type="match status" value="1"/>
</dbReference>
<proteinExistence type="inferred from homology"/>
<sequence length="441" mass="47799">MNSIQKQEKPRWVQLSAAIIGNALEWYDFGVFAFLAVIISQVFFPTAGEYTGLLLTLATFGVGFLMRPLGGIAIGLYADRRGRKAALQLIIALMTVSLLLMVFTPSYNTIGIAAPLLIVFARLLQGLATGGEFASATAYLVEAAPEGKKGIYGAWQMFGQGLANLCGALTGFLLTSIFTQQELLDGMWRIPFVIGLLIAPLGWWIRRHLEEPEESLQAMALGEKTRLRTIFARHPRAILATLALTTCATTAAYIFIIYMPTFVVRQFHIPLHDAFMAQAIGLLAFIVAVPVTGALSDRYGRKPVMLAFLAPYALLIYPLFSWVQATPTLSTLLVVYVTLSVFLGGFFGPFSTALGEQFPTAVRSSGLAICYNIAVMVFGGFAQFTVTWLIESTGVTLAPVFYTLAGSVLGLIGCLLLIAPTQIRSGRTPLKTRTLTGARSV</sequence>
<dbReference type="PROSITE" id="PS50850">
    <property type="entry name" value="MFS"/>
    <property type="match status" value="1"/>
</dbReference>
<comment type="subcellular location">
    <subcellularLocation>
        <location evidence="1">Cell membrane</location>
        <topology evidence="1">Multi-pass membrane protein</topology>
    </subcellularLocation>
</comment>
<evidence type="ECO:0000256" key="3">
    <source>
        <dbReference type="ARBA" id="ARBA00022448"/>
    </source>
</evidence>
<dbReference type="InterPro" id="IPR011701">
    <property type="entry name" value="MFS"/>
</dbReference>
<evidence type="ECO:0000256" key="5">
    <source>
        <dbReference type="ARBA" id="ARBA00022692"/>
    </source>
</evidence>
<dbReference type="InterPro" id="IPR005829">
    <property type="entry name" value="Sugar_transporter_CS"/>
</dbReference>
<dbReference type="SUPFAM" id="SSF103473">
    <property type="entry name" value="MFS general substrate transporter"/>
    <property type="match status" value="1"/>
</dbReference>
<evidence type="ECO:0000313" key="10">
    <source>
        <dbReference type="Proteomes" id="UP000381093"/>
    </source>
</evidence>
<keyword evidence="7" id="KW-1133">Transmembrane helix</keyword>
<dbReference type="InterPro" id="IPR036259">
    <property type="entry name" value="MFS_trans_sf"/>
</dbReference>
<dbReference type="AlphaFoldDB" id="A0A5E7KAA7"/>